<evidence type="ECO:0000313" key="9">
    <source>
        <dbReference type="EMBL" id="GJD53756.1"/>
    </source>
</evidence>
<keyword evidence="10" id="KW-1185">Reference proteome</keyword>
<feature type="transmembrane region" description="Helical" evidence="7">
    <location>
        <begin position="32"/>
        <end position="51"/>
    </location>
</feature>
<gene>
    <name evidence="9" type="ORF">OPKNFCMD_6534</name>
</gene>
<evidence type="ECO:0000256" key="4">
    <source>
        <dbReference type="ARBA" id="ARBA00022989"/>
    </source>
</evidence>
<evidence type="ECO:0000256" key="3">
    <source>
        <dbReference type="ARBA" id="ARBA00022692"/>
    </source>
</evidence>
<feature type="transmembrane region" description="Helical" evidence="7">
    <location>
        <begin position="156"/>
        <end position="177"/>
    </location>
</feature>
<organism evidence="9 10">
    <name type="scientific">Methylobacterium crusticola</name>
    <dbReference type="NCBI Taxonomy" id="1697972"/>
    <lineage>
        <taxon>Bacteria</taxon>
        <taxon>Pseudomonadati</taxon>
        <taxon>Pseudomonadota</taxon>
        <taxon>Alphaproteobacteria</taxon>
        <taxon>Hyphomicrobiales</taxon>
        <taxon>Methylobacteriaceae</taxon>
        <taxon>Methylobacterium</taxon>
    </lineage>
</organism>
<reference evidence="9" key="1">
    <citation type="journal article" date="2021" name="Front. Microbiol.">
        <title>Comprehensive Comparative Genomics and Phenotyping of Methylobacterium Species.</title>
        <authorList>
            <person name="Alessa O."/>
            <person name="Ogura Y."/>
            <person name="Fujitani Y."/>
            <person name="Takami H."/>
            <person name="Hayashi T."/>
            <person name="Sahin N."/>
            <person name="Tani A."/>
        </authorList>
    </citation>
    <scope>NUCLEOTIDE SEQUENCE</scope>
    <source>
        <strain evidence="9">KCTC 52305</strain>
    </source>
</reference>
<reference evidence="9" key="2">
    <citation type="submission" date="2021-08" db="EMBL/GenBank/DDBJ databases">
        <authorList>
            <person name="Tani A."/>
            <person name="Ola A."/>
            <person name="Ogura Y."/>
            <person name="Katsura K."/>
            <person name="Hayashi T."/>
        </authorList>
    </citation>
    <scope>NUCLEOTIDE SEQUENCE</scope>
    <source>
        <strain evidence="9">KCTC 52305</strain>
    </source>
</reference>
<evidence type="ECO:0000256" key="1">
    <source>
        <dbReference type="ARBA" id="ARBA00004651"/>
    </source>
</evidence>
<evidence type="ECO:0000259" key="8">
    <source>
        <dbReference type="Pfam" id="PF13515"/>
    </source>
</evidence>
<accession>A0ABQ4R8U8</accession>
<dbReference type="Pfam" id="PF13515">
    <property type="entry name" value="FUSC_2"/>
    <property type="match status" value="1"/>
</dbReference>
<comment type="subcellular location">
    <subcellularLocation>
        <location evidence="1">Cell membrane</location>
        <topology evidence="1">Multi-pass membrane protein</topology>
    </subcellularLocation>
</comment>
<feature type="domain" description="Integral membrane bound transporter" evidence="8">
    <location>
        <begin position="365"/>
        <end position="489"/>
    </location>
</feature>
<keyword evidence="3 7" id="KW-0812">Transmembrane</keyword>
<evidence type="ECO:0000256" key="6">
    <source>
        <dbReference type="ARBA" id="ARBA00043993"/>
    </source>
</evidence>
<feature type="transmembrane region" description="Helical" evidence="7">
    <location>
        <begin position="473"/>
        <end position="494"/>
    </location>
</feature>
<dbReference type="PANTHER" id="PTHR30509:SF9">
    <property type="entry name" value="MULTIDRUG RESISTANCE PROTEIN MDTO"/>
    <property type="match status" value="1"/>
</dbReference>
<evidence type="ECO:0000256" key="7">
    <source>
        <dbReference type="SAM" id="Phobius"/>
    </source>
</evidence>
<dbReference type="EMBL" id="BPQH01000036">
    <property type="protein sequence ID" value="GJD53756.1"/>
    <property type="molecule type" value="Genomic_DNA"/>
</dbReference>
<protein>
    <recommendedName>
        <fullName evidence="8">Integral membrane bound transporter domain-containing protein</fullName>
    </recommendedName>
</protein>
<feature type="transmembrane region" description="Helical" evidence="7">
    <location>
        <begin position="108"/>
        <end position="124"/>
    </location>
</feature>
<comment type="similarity">
    <text evidence="6">Belongs to the YccS/YhfK family.</text>
</comment>
<comment type="caution">
    <text evidence="9">The sequence shown here is derived from an EMBL/GenBank/DDBJ whole genome shotgun (WGS) entry which is preliminary data.</text>
</comment>
<feature type="transmembrane region" description="Helical" evidence="7">
    <location>
        <begin position="403"/>
        <end position="422"/>
    </location>
</feature>
<evidence type="ECO:0000256" key="2">
    <source>
        <dbReference type="ARBA" id="ARBA00022475"/>
    </source>
</evidence>
<dbReference type="RefSeq" id="WP_128564179.1">
    <property type="nucleotide sequence ID" value="NZ_BPQH01000036.1"/>
</dbReference>
<feature type="transmembrane region" description="Helical" evidence="7">
    <location>
        <begin position="428"/>
        <end position="461"/>
    </location>
</feature>
<dbReference type="InterPro" id="IPR049453">
    <property type="entry name" value="Memb_transporter_dom"/>
</dbReference>
<keyword evidence="4 7" id="KW-1133">Transmembrane helix</keyword>
<name>A0ABQ4R8U8_9HYPH</name>
<feature type="transmembrane region" description="Helical" evidence="7">
    <location>
        <begin position="83"/>
        <end position="102"/>
    </location>
</feature>
<evidence type="ECO:0000256" key="5">
    <source>
        <dbReference type="ARBA" id="ARBA00023136"/>
    </source>
</evidence>
<proteinExistence type="inferred from homology"/>
<dbReference type="PANTHER" id="PTHR30509">
    <property type="entry name" value="P-HYDROXYBENZOIC ACID EFFLUX PUMP SUBUNIT-RELATED"/>
    <property type="match status" value="1"/>
</dbReference>
<evidence type="ECO:0000313" key="10">
    <source>
        <dbReference type="Proteomes" id="UP001055167"/>
    </source>
</evidence>
<sequence>MTISTRDARAALARSWSELLASDPGGLRFRSACRTTLCVAVTALVFVPFLVAHELPVAAPAVAVVLALMSASLPREPAPRQRLATILAMAAAAAATTVLGALLAAQPLLGQAAFLAILFGAIALQSWGPRAVAVGLTAVVNTYLVLFLRAEPGHLLAILPAVPVAVAIVAVVSFVVVPERPLAAARRVVRAVERQGARLVHASLSAARDRGTPSRLRLRRLFGVLNESILMVEDHIAAVDAEAGEALSLALLRFELALISLSAGLMAAQPMSRREAALTRLLALRLAAGRRTQLRTPLGRPETPLGTAVTDVDDAALGVARTLEAVSGRLARKGPAGAAGPGGARQPPAWRPAIRAVTAAFLSMVGGHLASPDRWFWAVLTAYLVFLGARSSGDTIHKGAERVGGTLVGLVAGVVVSVALAGHPVLEVSALLVCIFALAYVFAISQVLAIFCVTIILGLVYSLLGTPAETILVLRLEETAIGAAAAVLVSLYVLPAPTHAHVHRVGGDLVSALARVLRVSARRLAGDAAATPVAEIRRADRLLRDLRAALRPLRAHHAFVWWARRPSELPAILACVFWVRVLAMISVADPAEVDRSLVPAKVDALADRLEAFASARGPEPESAPARRNVPLEIGVAHIGRARAVLLDLAIANLEGIVGLMRDRLHHDGWGALVSRRPL</sequence>
<keyword evidence="5 7" id="KW-0472">Membrane</keyword>
<dbReference type="Proteomes" id="UP001055167">
    <property type="component" value="Unassembled WGS sequence"/>
</dbReference>
<keyword evidence="2" id="KW-1003">Cell membrane</keyword>